<protein>
    <recommendedName>
        <fullName evidence="3">HNH endonuclease 5 domain-containing protein</fullName>
    </recommendedName>
</protein>
<evidence type="ECO:0008006" key="3">
    <source>
        <dbReference type="Google" id="ProtNLM"/>
    </source>
</evidence>
<dbReference type="Proteomes" id="UP001562159">
    <property type="component" value="Unassembled WGS sequence"/>
</dbReference>
<evidence type="ECO:0000313" key="2">
    <source>
        <dbReference type="Proteomes" id="UP001562159"/>
    </source>
</evidence>
<organism evidence="1 2">
    <name type="scientific">Rhodanobacter humi</name>
    <dbReference type="NCBI Taxonomy" id="1888173"/>
    <lineage>
        <taxon>Bacteria</taxon>
        <taxon>Pseudomonadati</taxon>
        <taxon>Pseudomonadota</taxon>
        <taxon>Gammaproteobacteria</taxon>
        <taxon>Lysobacterales</taxon>
        <taxon>Rhodanobacteraceae</taxon>
        <taxon>Rhodanobacter</taxon>
    </lineage>
</organism>
<sequence>MVDITKMMGVCALCHKHGDLQNSHLIPAWSYRRICEVDASNPKAPIHISGGTAALTNRQTTKHLLCARCEKLFSKSEDHLARLTKPDNDQIMLFKHVTRLDTPRKVLALLNRVEDGDHLAYFAASVVWRASVMTSSCRLGPYESTFRQYLLGEAQFPREASISVALLEKSPTVDARGWVSEPSSSRVNIGWLHGFLLAGLAFRCFVGKTIPMEWQKVSLAGANLKKYVSILKPEECADFLAAAELAGTAEPRGKFAKTYPSSLE</sequence>
<evidence type="ECO:0000313" key="1">
    <source>
        <dbReference type="EMBL" id="MEY2182517.1"/>
    </source>
</evidence>
<proteinExistence type="predicted"/>
<name>A0ABV4AQE0_9GAMM</name>
<keyword evidence="2" id="KW-1185">Reference proteome</keyword>
<comment type="caution">
    <text evidence="1">The sequence shown here is derived from an EMBL/GenBank/DDBJ whole genome shotgun (WGS) entry which is preliminary data.</text>
</comment>
<accession>A0ABV4AQE0</accession>
<dbReference type="EMBL" id="JBGBPY010000001">
    <property type="protein sequence ID" value="MEY2182517.1"/>
    <property type="molecule type" value="Genomic_DNA"/>
</dbReference>
<gene>
    <name evidence="1" type="ORF">AB7878_08820</name>
</gene>
<reference evidence="1 2" key="1">
    <citation type="submission" date="2024-07" db="EMBL/GenBank/DDBJ databases">
        <title>Molecular mechanisms and environmental adaptations of flagellar loss and biofilm growth of Rhodanobacter under environmental stress.</title>
        <authorList>
            <person name="Chen M."/>
        </authorList>
    </citation>
    <scope>NUCLEOTIDE SEQUENCE [LARGE SCALE GENOMIC DNA]</scope>
    <source>
        <strain evidence="1 2">RS22</strain>
    </source>
</reference>